<dbReference type="SFLD" id="SFLDS00001">
    <property type="entry name" value="Enolase"/>
    <property type="match status" value="1"/>
</dbReference>
<dbReference type="Gene3D" id="3.30.390.10">
    <property type="entry name" value="Enolase-like, N-terminal domain"/>
    <property type="match status" value="1"/>
</dbReference>
<dbReference type="InterPro" id="IPR029017">
    <property type="entry name" value="Enolase-like_N"/>
</dbReference>
<comment type="cofactor">
    <cofactor evidence="1">
        <name>a divalent metal cation</name>
        <dbReference type="ChEBI" id="CHEBI:60240"/>
    </cofactor>
</comment>
<keyword evidence="2" id="KW-0479">Metal-binding</keyword>
<dbReference type="InterPro" id="IPR010197">
    <property type="entry name" value="OSBS/NAAAR"/>
</dbReference>
<evidence type="ECO:0000313" key="8">
    <source>
        <dbReference type="Proteomes" id="UP000016887"/>
    </source>
</evidence>
<dbReference type="UniPathway" id="UPA01057">
    <property type="reaction ID" value="UER00165"/>
</dbReference>
<dbReference type="SUPFAM" id="SSF51604">
    <property type="entry name" value="Enolase C-terminal domain-like"/>
    <property type="match status" value="1"/>
</dbReference>
<evidence type="ECO:0000256" key="1">
    <source>
        <dbReference type="ARBA" id="ARBA00001968"/>
    </source>
</evidence>
<dbReference type="InterPro" id="IPR036849">
    <property type="entry name" value="Enolase-like_C_sf"/>
</dbReference>
<dbReference type="SMART" id="SM00922">
    <property type="entry name" value="MR_MLE"/>
    <property type="match status" value="1"/>
</dbReference>
<evidence type="ECO:0000256" key="5">
    <source>
        <dbReference type="ARBA" id="ARBA00029491"/>
    </source>
</evidence>
<evidence type="ECO:0000256" key="3">
    <source>
        <dbReference type="ARBA" id="ARBA00022842"/>
    </source>
</evidence>
<dbReference type="PROSITE" id="PS00908">
    <property type="entry name" value="MR_MLE_1"/>
    <property type="match status" value="1"/>
</dbReference>
<keyword evidence="8" id="KW-1185">Reference proteome</keyword>
<dbReference type="Proteomes" id="UP000016887">
    <property type="component" value="Chromosome"/>
</dbReference>
<protein>
    <recommendedName>
        <fullName evidence="5">o-succinylbenzoate synthase</fullName>
        <ecNumber evidence="5">4.2.1.113</ecNumber>
    </recommendedName>
</protein>
<gene>
    <name evidence="7" type="primary">menC</name>
    <name evidence="7" type="ORF">ACAM_0524</name>
</gene>
<dbReference type="PATRIC" id="fig|1198449.6.peg.529"/>
<keyword evidence="4 7" id="KW-0456">Lyase</keyword>
<dbReference type="GO" id="GO:0009063">
    <property type="term" value="P:amino acid catabolic process"/>
    <property type="evidence" value="ECO:0007669"/>
    <property type="project" value="InterPro"/>
</dbReference>
<dbReference type="eggNOG" id="arCOG01168">
    <property type="taxonomic scope" value="Archaea"/>
</dbReference>
<dbReference type="InterPro" id="IPR013342">
    <property type="entry name" value="Mandelate_racemase_C"/>
</dbReference>
<organism evidence="7 8">
    <name type="scientific">Aeropyrum camini SY1 = JCM 12091</name>
    <dbReference type="NCBI Taxonomy" id="1198449"/>
    <lineage>
        <taxon>Archaea</taxon>
        <taxon>Thermoproteota</taxon>
        <taxon>Thermoprotei</taxon>
        <taxon>Desulfurococcales</taxon>
        <taxon>Desulfurococcaceae</taxon>
        <taxon>Aeropyrum</taxon>
    </lineage>
</organism>
<dbReference type="GO" id="GO:0043748">
    <property type="term" value="F:O-succinylbenzoate synthase activity"/>
    <property type="evidence" value="ECO:0007669"/>
    <property type="project" value="UniProtKB-EC"/>
</dbReference>
<dbReference type="InterPro" id="IPR018110">
    <property type="entry name" value="Mandel_Rmase/mucon_lact_enz_CS"/>
</dbReference>
<dbReference type="InterPro" id="IPR013341">
    <property type="entry name" value="Mandelate_racemase_N_dom"/>
</dbReference>
<reference evidence="7 8" key="1">
    <citation type="journal article" date="2013" name="Appl. Environ. Microbiol.">
        <title>Variation of the Virus-Related Elements within Syntenic Genomes of the Hyperthermophilic Archaeon Aeropyrum.</title>
        <authorList>
            <person name="Daifuku T."/>
            <person name="Yoshida T."/>
            <person name="Kitamura T."/>
            <person name="Kawaichi S."/>
            <person name="Inoue T."/>
            <person name="Nomura K."/>
            <person name="Yoshida Y."/>
            <person name="Kuno S."/>
            <person name="Sako Y."/>
        </authorList>
    </citation>
    <scope>NUCLEOTIDE SEQUENCE [LARGE SCALE GENOMIC DNA]</scope>
    <source>
        <strain evidence="7 8">SY1</strain>
    </source>
</reference>
<evidence type="ECO:0000256" key="4">
    <source>
        <dbReference type="ARBA" id="ARBA00023239"/>
    </source>
</evidence>
<dbReference type="GO" id="GO:0016854">
    <property type="term" value="F:racemase and epimerase activity"/>
    <property type="evidence" value="ECO:0007669"/>
    <property type="project" value="UniProtKB-ARBA"/>
</dbReference>
<dbReference type="UniPathway" id="UPA00079"/>
<dbReference type="SUPFAM" id="SSF54826">
    <property type="entry name" value="Enolase N-terminal domain-like"/>
    <property type="match status" value="1"/>
</dbReference>
<dbReference type="Pfam" id="PF13378">
    <property type="entry name" value="MR_MLE_C"/>
    <property type="match status" value="1"/>
</dbReference>
<dbReference type="AlphaFoldDB" id="U3TDE2"/>
<accession>U3TDE2</accession>
<keyword evidence="3" id="KW-0460">Magnesium</keyword>
<dbReference type="STRING" id="1198449.ACAM_0524"/>
<dbReference type="InterPro" id="IPR029065">
    <property type="entry name" value="Enolase_C-like"/>
</dbReference>
<evidence type="ECO:0000256" key="2">
    <source>
        <dbReference type="ARBA" id="ARBA00022723"/>
    </source>
</evidence>
<dbReference type="EMBL" id="AP012489">
    <property type="protein sequence ID" value="BAN89993.1"/>
    <property type="molecule type" value="Genomic_DNA"/>
</dbReference>
<proteinExistence type="predicted"/>
<dbReference type="SFLD" id="SFLDF00009">
    <property type="entry name" value="o-succinylbenzoate_synthase"/>
    <property type="match status" value="1"/>
</dbReference>
<feature type="domain" description="Mandelate racemase/muconate lactonizing enzyme C-terminal" evidence="6">
    <location>
        <begin position="142"/>
        <end position="234"/>
    </location>
</feature>
<dbReference type="EC" id="4.2.1.113" evidence="5"/>
<evidence type="ECO:0000313" key="7">
    <source>
        <dbReference type="EMBL" id="BAN89993.1"/>
    </source>
</evidence>
<dbReference type="PANTHER" id="PTHR48073">
    <property type="entry name" value="O-SUCCINYLBENZOATE SYNTHASE-RELATED"/>
    <property type="match status" value="1"/>
</dbReference>
<dbReference type="PANTHER" id="PTHR48073:SF5">
    <property type="entry name" value="O-SUCCINYLBENZOATE SYNTHASE"/>
    <property type="match status" value="1"/>
</dbReference>
<dbReference type="CDD" id="cd03317">
    <property type="entry name" value="NAAAR"/>
    <property type="match status" value="1"/>
</dbReference>
<sequence length="375" mass="42189">MEVARLEVFEVWMPLVSEFRTSFGSTRLRPALLVRAVERGGEEGWGEVVAGEGPWYSSETVWTAWHVIEDYIARLLPSNIESPELVGERLSRIRGHNMAKAGVEMALWDLKARMESKPLWSLIGGVKRDVIVGVSVGIQPSIDILVKTVSRYLEEGYGRIKIKIEPGWDIEPVERLRREFPDVPLQVDANAAYTFLDAPRLSRLDEYSLLMIEQPFHHEDLLEHAYFQSMVRTPVCLDESVRSVRDAVAALRLGSARIINIKPGRVGGLASSLEIHDFWSLKAHLPVWIGGMLETGVGRGHLVALGTLPGVRYPSDISASSRYYAEDIVDAPWELEPGSVIRARNRPGIGVEVNWERLRKYVRRSRSFTLQGKAS</sequence>
<name>U3TDE2_9CREN</name>
<dbReference type="GO" id="GO:0046872">
    <property type="term" value="F:metal ion binding"/>
    <property type="evidence" value="ECO:0007669"/>
    <property type="project" value="UniProtKB-KW"/>
</dbReference>
<dbReference type="GO" id="GO:0009234">
    <property type="term" value="P:menaquinone biosynthetic process"/>
    <property type="evidence" value="ECO:0007669"/>
    <property type="project" value="UniProtKB-UniPathway"/>
</dbReference>
<evidence type="ECO:0000259" key="6">
    <source>
        <dbReference type="SMART" id="SM00922"/>
    </source>
</evidence>
<dbReference type="Gene3D" id="3.20.20.120">
    <property type="entry name" value="Enolase-like C-terminal domain"/>
    <property type="match status" value="1"/>
</dbReference>
<dbReference type="SFLD" id="SFLDG00180">
    <property type="entry name" value="muconate_cycloisomerase"/>
    <property type="match status" value="1"/>
</dbReference>
<dbReference type="NCBIfam" id="TIGR01928">
    <property type="entry name" value="menC_lowGC_arch"/>
    <property type="match status" value="1"/>
</dbReference>
<dbReference type="KEGG" id="acj:ACAM_0524"/>
<dbReference type="Pfam" id="PF02746">
    <property type="entry name" value="MR_MLE_N"/>
    <property type="match status" value="1"/>
</dbReference>